<reference evidence="3" key="1">
    <citation type="submission" date="2022-11" db="EMBL/GenBank/DDBJ databases">
        <authorList>
            <person name="Morgan W.R."/>
            <person name="Tartar A."/>
        </authorList>
    </citation>
    <scope>NUCLEOTIDE SEQUENCE</scope>
    <source>
        <strain evidence="3">ARSEF 373</strain>
    </source>
</reference>
<feature type="transmembrane region" description="Helical" evidence="2">
    <location>
        <begin position="91"/>
        <end position="110"/>
    </location>
</feature>
<evidence type="ECO:0000256" key="2">
    <source>
        <dbReference type="SAM" id="Phobius"/>
    </source>
</evidence>
<feature type="transmembrane region" description="Helical" evidence="2">
    <location>
        <begin position="655"/>
        <end position="677"/>
    </location>
</feature>
<feature type="region of interest" description="Disordered" evidence="1">
    <location>
        <begin position="333"/>
        <end position="361"/>
    </location>
</feature>
<organism evidence="3 4">
    <name type="scientific">Lagenidium giganteum</name>
    <dbReference type="NCBI Taxonomy" id="4803"/>
    <lineage>
        <taxon>Eukaryota</taxon>
        <taxon>Sar</taxon>
        <taxon>Stramenopiles</taxon>
        <taxon>Oomycota</taxon>
        <taxon>Peronosporomycetes</taxon>
        <taxon>Pythiales</taxon>
        <taxon>Pythiaceae</taxon>
    </lineage>
</organism>
<feature type="non-terminal residue" evidence="3">
    <location>
        <position position="1"/>
    </location>
</feature>
<feature type="compositionally biased region" description="Polar residues" evidence="1">
    <location>
        <begin position="335"/>
        <end position="345"/>
    </location>
</feature>
<dbReference type="Proteomes" id="UP001146120">
    <property type="component" value="Unassembled WGS sequence"/>
</dbReference>
<feature type="transmembrane region" description="Helical" evidence="2">
    <location>
        <begin position="437"/>
        <end position="466"/>
    </location>
</feature>
<comment type="caution">
    <text evidence="3">The sequence shown here is derived from an EMBL/GenBank/DDBJ whole genome shotgun (WGS) entry which is preliminary data.</text>
</comment>
<feature type="transmembrane region" description="Helical" evidence="2">
    <location>
        <begin position="50"/>
        <end position="71"/>
    </location>
</feature>
<evidence type="ECO:0000313" key="4">
    <source>
        <dbReference type="Proteomes" id="UP001146120"/>
    </source>
</evidence>
<keyword evidence="4" id="KW-1185">Reference proteome</keyword>
<feature type="transmembrane region" description="Helical" evidence="2">
    <location>
        <begin position="988"/>
        <end position="1017"/>
    </location>
</feature>
<reference evidence="3" key="2">
    <citation type="journal article" date="2023" name="Microbiol Resour">
        <title>Decontamination and Annotation of the Draft Genome Sequence of the Oomycete Lagenidium giganteum ARSEF 373.</title>
        <authorList>
            <person name="Morgan W.R."/>
            <person name="Tartar A."/>
        </authorList>
    </citation>
    <scope>NUCLEOTIDE SEQUENCE</scope>
    <source>
        <strain evidence="3">ARSEF 373</strain>
    </source>
</reference>
<name>A0AAV2ZB48_9STRA</name>
<dbReference type="AlphaFoldDB" id="A0AAV2ZB48"/>
<protein>
    <submittedName>
        <fullName evidence="3">Uncharacterized protein</fullName>
    </submittedName>
</protein>
<proteinExistence type="predicted"/>
<feature type="transmembrane region" description="Helical" evidence="2">
    <location>
        <begin position="192"/>
        <end position="213"/>
    </location>
</feature>
<keyword evidence="2" id="KW-1133">Transmembrane helix</keyword>
<sequence>ECHASTHQIMMPPSCGVLVRAWEATQVELHGQYSRTRLQQFRDYSQCASLPRVMSVLLLTVVPSMVVILVIDSIPMQSPTKGLAHSFTFWLRGWITSAVISFGFLEQFRVTVPKAPLQTHHVVTVTIMSSTVSTATGFAGACAIGFPLPFTNAVVVMPWAVSLIASLWWLLREHFRRQPDDLRDAFSHMQVFNLQLVLTVVYPAYCYVFVNLLSTGQTAFAIILPVIKIAAKNAVAYALRYRDDLKPESVILNVEVFNALFMVSCMQGATSIYATLVLMGADFVHACFSLSDLVTLLKTITFSALPGQPLAKGEFWLDQVLYLCDLDPSLAEKTQPATKPQSDSKLFQPVGRVHPMDQPQPSRINMQAAKQISTLNSTSNTQHTESAISPNQTTNAPTTISTTEQSTTKPPLNIALANVTALTTQKNKLLVRQTLRILYLLEFVLLVEFTETIVPAIYSAFIVMAMHFPNREYYSEFIGKSDAVVIHQLNNVFTYSALELLSLIVLQLVLKRFVRLSPMHLLAFVLEKQAKMVQWHLIGQEPTTTRAMRLSCGALVRAWEAIQVELHGQYSTERLKQFRDYQSNVSVFLLLLTPLPPLVAVVLTDAIPLEPPSKGIAKSYTFWIRGWIISAITSAEAIEQLRITTSFALIHKRHAVALTLVNATVTLASGIAIAWLIGFPIPFTFAVIMVPWTISFGVTVSYHLRQHFRRHPQALREVFQFLQVLLVQLAISVVYPAYCYVFVHLSSRGQTAFAILLPFIKIAAKNAIARALGDKNAIKPENVILNIEVFSALFMVCCMQGATSISSALVLTGADFLHACLSLLDLRSLLKNIPIDPFTGMQLCRGEFWIDQVRYLCELDPSLANKKPKRAKPSPSSNMVFRFGRLNTITPFQPRRRVHPMVSSQPRGVFVKTSKSTKALTDSFSSRSATRNVSQEHIEQAIGANGILAAVPSSMLPRSKTPLDLALTEVSALSLQQKKRLVRRSLRIMYMLEFVLLVEFTETIVPAVYSVFIIIALRLPNREYYSQFIGASDDSVIHQLSNVVTYSTLELASLVALLVMLKIFVRLSPMHLLAFVLEKHAKMIQWHLLLWLSVAINLTLYHFGTDYSFKFAWLSQPHST</sequence>
<feature type="transmembrane region" description="Helical" evidence="2">
    <location>
        <begin position="152"/>
        <end position="171"/>
    </location>
</feature>
<feature type="transmembrane region" description="Helical" evidence="2">
    <location>
        <begin position="623"/>
        <end position="643"/>
    </location>
</feature>
<feature type="transmembrane region" description="Helical" evidence="2">
    <location>
        <begin position="584"/>
        <end position="603"/>
    </location>
</feature>
<feature type="transmembrane region" description="Helical" evidence="2">
    <location>
        <begin position="783"/>
        <end position="802"/>
    </location>
</feature>
<feature type="transmembrane region" description="Helical" evidence="2">
    <location>
        <begin position="683"/>
        <end position="704"/>
    </location>
</feature>
<feature type="transmembrane region" description="Helical" evidence="2">
    <location>
        <begin position="1086"/>
        <end position="1104"/>
    </location>
</feature>
<keyword evidence="2" id="KW-0812">Transmembrane</keyword>
<accession>A0AAV2ZB48</accession>
<dbReference type="EMBL" id="DAKRPA010000041">
    <property type="protein sequence ID" value="DBA01835.1"/>
    <property type="molecule type" value="Genomic_DNA"/>
</dbReference>
<feature type="compositionally biased region" description="Low complexity" evidence="1">
    <location>
        <begin position="398"/>
        <end position="407"/>
    </location>
</feature>
<feature type="transmembrane region" description="Helical" evidence="2">
    <location>
        <begin position="1043"/>
        <end position="1065"/>
    </location>
</feature>
<feature type="transmembrane region" description="Helical" evidence="2">
    <location>
        <begin position="724"/>
        <end position="745"/>
    </location>
</feature>
<feature type="transmembrane region" description="Helical" evidence="2">
    <location>
        <begin position="492"/>
        <end position="510"/>
    </location>
</feature>
<feature type="transmembrane region" description="Helical" evidence="2">
    <location>
        <begin position="219"/>
        <end position="239"/>
    </location>
</feature>
<feature type="region of interest" description="Disordered" evidence="1">
    <location>
        <begin position="379"/>
        <end position="407"/>
    </location>
</feature>
<gene>
    <name evidence="3" type="ORF">N0F65_002951</name>
</gene>
<keyword evidence="2" id="KW-0472">Membrane</keyword>
<feature type="transmembrane region" description="Helical" evidence="2">
    <location>
        <begin position="122"/>
        <end position="146"/>
    </location>
</feature>
<evidence type="ECO:0000313" key="3">
    <source>
        <dbReference type="EMBL" id="DBA01835.1"/>
    </source>
</evidence>
<feature type="compositionally biased region" description="Polar residues" evidence="1">
    <location>
        <begin position="379"/>
        <end position="397"/>
    </location>
</feature>
<evidence type="ECO:0000256" key="1">
    <source>
        <dbReference type="SAM" id="MobiDB-lite"/>
    </source>
</evidence>